<feature type="compositionally biased region" description="Polar residues" evidence="3">
    <location>
        <begin position="367"/>
        <end position="381"/>
    </location>
</feature>
<dbReference type="PROSITE" id="PS50212">
    <property type="entry name" value="RASGEF_NTER"/>
    <property type="match status" value="1"/>
</dbReference>
<dbReference type="SMART" id="SM00173">
    <property type="entry name" value="RAS"/>
    <property type="match status" value="1"/>
</dbReference>
<dbReference type="SMART" id="SM00175">
    <property type="entry name" value="RAB"/>
    <property type="match status" value="1"/>
</dbReference>
<dbReference type="PROSITE" id="PS50009">
    <property type="entry name" value="RASGEF_CAT"/>
    <property type="match status" value="1"/>
</dbReference>
<evidence type="ECO:0000313" key="6">
    <source>
        <dbReference type="EMBL" id="CAG8575550.1"/>
    </source>
</evidence>
<dbReference type="SUPFAM" id="SSF48366">
    <property type="entry name" value="Ras GEF"/>
    <property type="match status" value="1"/>
</dbReference>
<feature type="region of interest" description="Disordered" evidence="3">
    <location>
        <begin position="351"/>
        <end position="387"/>
    </location>
</feature>
<organism evidence="6 7">
    <name type="scientific">Acaulospora morrowiae</name>
    <dbReference type="NCBI Taxonomy" id="94023"/>
    <lineage>
        <taxon>Eukaryota</taxon>
        <taxon>Fungi</taxon>
        <taxon>Fungi incertae sedis</taxon>
        <taxon>Mucoromycota</taxon>
        <taxon>Glomeromycotina</taxon>
        <taxon>Glomeromycetes</taxon>
        <taxon>Diversisporales</taxon>
        <taxon>Acaulosporaceae</taxon>
        <taxon>Acaulospora</taxon>
    </lineage>
</organism>
<dbReference type="GO" id="GO:0005886">
    <property type="term" value="C:plasma membrane"/>
    <property type="evidence" value="ECO:0007669"/>
    <property type="project" value="TreeGrafter"/>
</dbReference>
<dbReference type="SUPFAM" id="SSF52540">
    <property type="entry name" value="P-loop containing nucleoside triphosphate hydrolases"/>
    <property type="match status" value="1"/>
</dbReference>
<dbReference type="OrthoDB" id="546434at2759"/>
<gene>
    <name evidence="6" type="ORF">AMORRO_LOCUS6675</name>
</gene>
<dbReference type="Pfam" id="PF00071">
    <property type="entry name" value="Ras"/>
    <property type="match status" value="1"/>
</dbReference>
<feature type="region of interest" description="Disordered" evidence="3">
    <location>
        <begin position="1"/>
        <end position="23"/>
    </location>
</feature>
<evidence type="ECO:0000256" key="3">
    <source>
        <dbReference type="SAM" id="MobiDB-lite"/>
    </source>
</evidence>
<keyword evidence="7" id="KW-1185">Reference proteome</keyword>
<feature type="compositionally biased region" description="Low complexity" evidence="3">
    <location>
        <begin position="351"/>
        <end position="360"/>
    </location>
</feature>
<evidence type="ECO:0000313" key="7">
    <source>
        <dbReference type="Proteomes" id="UP000789342"/>
    </source>
</evidence>
<comment type="caution">
    <text evidence="6">The sequence shown here is derived from an EMBL/GenBank/DDBJ whole genome shotgun (WGS) entry which is preliminary data.</text>
</comment>
<dbReference type="EMBL" id="CAJVPV010004551">
    <property type="protein sequence ID" value="CAG8575550.1"/>
    <property type="molecule type" value="Genomic_DNA"/>
</dbReference>
<evidence type="ECO:0000259" key="5">
    <source>
        <dbReference type="PROSITE" id="PS50212"/>
    </source>
</evidence>
<dbReference type="Pfam" id="PF00617">
    <property type="entry name" value="RasGEF"/>
    <property type="match status" value="1"/>
</dbReference>
<dbReference type="GO" id="GO:0007265">
    <property type="term" value="P:Ras protein signal transduction"/>
    <property type="evidence" value="ECO:0007669"/>
    <property type="project" value="TreeGrafter"/>
</dbReference>
<dbReference type="InterPro" id="IPR001806">
    <property type="entry name" value="Small_GTPase"/>
</dbReference>
<reference evidence="6" key="1">
    <citation type="submission" date="2021-06" db="EMBL/GenBank/DDBJ databases">
        <authorList>
            <person name="Kallberg Y."/>
            <person name="Tangrot J."/>
            <person name="Rosling A."/>
        </authorList>
    </citation>
    <scope>NUCLEOTIDE SEQUENCE</scope>
    <source>
        <strain evidence="6">CL551</strain>
    </source>
</reference>
<accession>A0A9N9BNU7</accession>
<dbReference type="Gene3D" id="1.10.840.10">
    <property type="entry name" value="Ras guanine-nucleotide exchange factors catalytic domain"/>
    <property type="match status" value="1"/>
</dbReference>
<dbReference type="CDD" id="cd00155">
    <property type="entry name" value="RasGEF"/>
    <property type="match status" value="1"/>
</dbReference>
<feature type="domain" description="Ras-GEF" evidence="4">
    <location>
        <begin position="703"/>
        <end position="940"/>
    </location>
</feature>
<protein>
    <submittedName>
        <fullName evidence="6">7342_t:CDS:1</fullName>
    </submittedName>
</protein>
<evidence type="ECO:0000256" key="1">
    <source>
        <dbReference type="ARBA" id="ARBA00022658"/>
    </source>
</evidence>
<dbReference type="CDD" id="cd06224">
    <property type="entry name" value="REM"/>
    <property type="match status" value="1"/>
</dbReference>
<dbReference type="Gene3D" id="1.20.870.10">
    <property type="entry name" value="Son of sevenless (SoS) protein Chain: S domain 1"/>
    <property type="match status" value="1"/>
</dbReference>
<dbReference type="SMART" id="SM00229">
    <property type="entry name" value="RasGEFN"/>
    <property type="match status" value="1"/>
</dbReference>
<evidence type="ECO:0000256" key="2">
    <source>
        <dbReference type="PROSITE-ProRule" id="PRU00168"/>
    </source>
</evidence>
<proteinExistence type="predicted"/>
<dbReference type="InterPro" id="IPR008937">
    <property type="entry name" value="Ras-like_GEF"/>
</dbReference>
<dbReference type="SMART" id="SM00147">
    <property type="entry name" value="RasGEF"/>
    <property type="match status" value="1"/>
</dbReference>
<dbReference type="InterPro" id="IPR000651">
    <property type="entry name" value="Ras-like_Gua-exchang_fac_N"/>
</dbReference>
<dbReference type="GO" id="GO:0003924">
    <property type="term" value="F:GTPase activity"/>
    <property type="evidence" value="ECO:0007669"/>
    <property type="project" value="InterPro"/>
</dbReference>
<dbReference type="GO" id="GO:0005085">
    <property type="term" value="F:guanyl-nucleotide exchange factor activity"/>
    <property type="evidence" value="ECO:0007669"/>
    <property type="project" value="UniProtKB-KW"/>
</dbReference>
<dbReference type="Pfam" id="PF00618">
    <property type="entry name" value="RasGEF_N"/>
    <property type="match status" value="1"/>
</dbReference>
<dbReference type="Gene3D" id="3.40.50.300">
    <property type="entry name" value="P-loop containing nucleotide triphosphate hydrolases"/>
    <property type="match status" value="1"/>
</dbReference>
<evidence type="ECO:0000259" key="4">
    <source>
        <dbReference type="PROSITE" id="PS50009"/>
    </source>
</evidence>
<dbReference type="GO" id="GO:0005525">
    <property type="term" value="F:GTP binding"/>
    <property type="evidence" value="ECO:0007669"/>
    <property type="project" value="InterPro"/>
</dbReference>
<sequence length="953" mass="108426">MWNRFRNATSSSKIKGTKEKENRCTLKKSVSMDSLHQKQPSTYIRKRNGSLDANLFSNSYWFTHDMSTASEHSSRSKEETFVIALIGKPSVGKSTIVRTGLSNLAPIKNVGVEVNVLHAPTLITEIDVDDQSYPVEILEIQENVFNMKSGLKWPRELREIDGVLVCYDVTNRSSIANIAWLLNAFREFQVPSILVACKTDSELAKCQVDTQYGVKLGDLFNVGFVELDTRTDQGVQKIHDVFSMLLRLSIRQREFSKKEKNKKSVNNSAHVQSTGSDVDLGKRILNHRRSSSDQSNESRGKNRLVNLPAVKYVSSYYASRFGSLKRESRKSQSLLDRQNNEDESSLPILITSSSSSSNASEIAVAPSPQTSQKNSMTSSQAPKPHRRSLLPSSTLLQVIEAEEEKDIGSGHNRVSCCSYDSTISSVSVKSGISSTWDNLLVNELISERELNKCAGCVWSTMCLLLLDTLLIKLIKLDSNKDEGLTIDELIQRLTIGGQYDTSEDSFMISFYVIYRTFMRPRDVLVKLMQRFRDCGELDDKRNTTHEKICNLLYHWITQHPHDLIHPQTRKMMRQFLDIISNCSHLTYYAIILAPLINGTIPSEDPDVSWGLSDLYDEELDELDSPEEQIIVDKISALHNPKKDSGFGSWIVVGDKEGIILDNIAPPPRVSRPSLQNHRKASLIIISNGLEGRPMSQMTFEELPEKVIASELTYQEFQLFKKISGRDLLRHIWTPQNNIIREKGKVAKSIQHFNFISNWVVAMILSQEKLKNRANMMKKFMKVAIIVRESNNYNTLMAIIAAINSAPILRLRQTRDSLKGRSTCKKFNNLENLMSSDKSFGNYRLALKSSMSRDEQKAIPYLGVHLQDLLSIGEGNRNFQKDGKIHWNKFSLMCDVINMIYKYQRSPYILKSNKFIEKFINDTLILNDDESYNKSLELEPRVQRAASTSRVRRR</sequence>
<dbReference type="PROSITE" id="PS51421">
    <property type="entry name" value="RAS"/>
    <property type="match status" value="1"/>
</dbReference>
<keyword evidence="1 2" id="KW-0344">Guanine-nucleotide releasing factor</keyword>
<dbReference type="InterPro" id="IPR001895">
    <property type="entry name" value="RASGEF_cat_dom"/>
</dbReference>
<feature type="region of interest" description="Disordered" evidence="3">
    <location>
        <begin position="257"/>
        <end position="281"/>
    </location>
</feature>
<dbReference type="Proteomes" id="UP000789342">
    <property type="component" value="Unassembled WGS sequence"/>
</dbReference>
<feature type="domain" description="N-terminal Ras-GEF" evidence="5">
    <location>
        <begin position="477"/>
        <end position="600"/>
    </location>
</feature>
<dbReference type="InterPro" id="IPR036964">
    <property type="entry name" value="RASGEF_cat_dom_sf"/>
</dbReference>
<dbReference type="PROSITE" id="PS51419">
    <property type="entry name" value="RAB"/>
    <property type="match status" value="1"/>
</dbReference>
<dbReference type="PANTHER" id="PTHR23113:SF348">
    <property type="entry name" value="GUANYL-NUCLEOTIDE EXCHANGE FACTOR RASGEF, PUTATIVE (AFU_ORTHOLOGUE AFUA_1G04700)-RELATED"/>
    <property type="match status" value="1"/>
</dbReference>
<dbReference type="InterPro" id="IPR023578">
    <property type="entry name" value="Ras_GEF_dom_sf"/>
</dbReference>
<name>A0A9N9BNU7_9GLOM</name>
<dbReference type="AlphaFoldDB" id="A0A9N9BNU7"/>
<dbReference type="PANTHER" id="PTHR23113">
    <property type="entry name" value="GUANINE NUCLEOTIDE EXCHANGE FACTOR"/>
    <property type="match status" value="1"/>
</dbReference>
<feature type="compositionally biased region" description="Polar residues" evidence="3">
    <location>
        <begin position="1"/>
        <end position="14"/>
    </location>
</feature>
<dbReference type="InterPro" id="IPR027417">
    <property type="entry name" value="P-loop_NTPase"/>
</dbReference>